<feature type="repeat" description="PPR" evidence="2">
    <location>
        <begin position="411"/>
        <end position="445"/>
    </location>
</feature>
<dbReference type="AlphaFoldDB" id="A0AAW2RXS1"/>
<evidence type="ECO:0000256" key="2">
    <source>
        <dbReference type="PROSITE-ProRule" id="PRU00708"/>
    </source>
</evidence>
<dbReference type="PROSITE" id="PS51375">
    <property type="entry name" value="PPR"/>
    <property type="match status" value="3"/>
</dbReference>
<name>A0AAW2RXS1_SESRA</name>
<dbReference type="InterPro" id="IPR002885">
    <property type="entry name" value="PPR_rpt"/>
</dbReference>
<dbReference type="Pfam" id="PF13041">
    <property type="entry name" value="PPR_2"/>
    <property type="match status" value="3"/>
</dbReference>
<dbReference type="Gene3D" id="1.25.40.10">
    <property type="entry name" value="Tetratricopeptide repeat domain"/>
    <property type="match status" value="4"/>
</dbReference>
<dbReference type="PANTHER" id="PTHR47926:SF537">
    <property type="entry name" value="PENTACOTRIPEPTIDE-REPEAT REGION OF PRORP DOMAIN-CONTAINING PROTEIN"/>
    <property type="match status" value="1"/>
</dbReference>
<proteinExistence type="predicted"/>
<sequence length="697" mass="77181">MFLSASPHFIAHRTTEYRPPKILMNHPLRVRLAQFLLQERPSNLLSPLRLFQLHSLLITTGLQSQHPSTLLSLLKLYLSHPSTLSHATSLFHRIQEPNKWNLMIRHASATSPLRALFLFQEMRADAGSANGSPTVHTDPFIYASLIKACNKAQAFLEGKSIHCHVIRLRLDYNVNILNSLVSFYVGSVNLMSYAAVLFGSILEKSVVSVNCMISGYVNRGNLDVGLSLFVKMLSGCFGSNVKPNYVTFVILISGCVEFGGCRTGNALHCCCFKIGLDGNTEICNALIDLYAKFGYVFDAVSVFRDMPAKDLISWNAMIWGYVNSGNFSQAFALFRKMRIEDIGVDRVSFSCLLSACAACKDLCLGRMIHAHVKSIGLECDVSVGTALINMYAKCGIVELARKLFDELPKENIEYLNSIIHAYVENGLAREALKLLDQMKSGDLEPDEVTILGLIMACRDTGELHQGILVHSILENNELLTQSIVLGNALIDMYAKCGSMAKARAVFDRMPQKDVISWTSMIVGHAINGEGVKSLVTFKHMCAKKFIPNSVTFVGVLSACDHAGLVDEGRRLYDVMHEVYHIKPQIEHCGCIVDMLARAGKIEDAQMFIRKMPMEPNALVWRMLISACRVHGHINLGLNLVTGIAELNTSYDSADSVISSNIYAEAGRWGEVISHRSFMVVRRVPKTAGKSSVSYLTE</sequence>
<dbReference type="FunFam" id="1.25.40.10:FF:000090">
    <property type="entry name" value="Pentatricopeptide repeat-containing protein, chloroplastic"/>
    <property type="match status" value="1"/>
</dbReference>
<accession>A0AAW2RXS1</accession>
<dbReference type="EMBL" id="JACGWJ010000012">
    <property type="protein sequence ID" value="KAL0384929.1"/>
    <property type="molecule type" value="Genomic_DNA"/>
</dbReference>
<dbReference type="GO" id="GO:0003729">
    <property type="term" value="F:mRNA binding"/>
    <property type="evidence" value="ECO:0007669"/>
    <property type="project" value="UniProtKB-ARBA"/>
</dbReference>
<dbReference type="PANTHER" id="PTHR47926">
    <property type="entry name" value="PENTATRICOPEPTIDE REPEAT-CONTAINING PROTEIN"/>
    <property type="match status" value="1"/>
</dbReference>
<keyword evidence="1" id="KW-0677">Repeat</keyword>
<comment type="caution">
    <text evidence="3">The sequence shown here is derived from an EMBL/GenBank/DDBJ whole genome shotgun (WGS) entry which is preliminary data.</text>
</comment>
<feature type="repeat" description="PPR" evidence="2">
    <location>
        <begin position="482"/>
        <end position="516"/>
    </location>
</feature>
<dbReference type="GO" id="GO:0009451">
    <property type="term" value="P:RNA modification"/>
    <property type="evidence" value="ECO:0007669"/>
    <property type="project" value="InterPro"/>
</dbReference>
<reference evidence="3" key="1">
    <citation type="submission" date="2020-06" db="EMBL/GenBank/DDBJ databases">
        <authorList>
            <person name="Li T."/>
            <person name="Hu X."/>
            <person name="Zhang T."/>
            <person name="Song X."/>
            <person name="Zhang H."/>
            <person name="Dai N."/>
            <person name="Sheng W."/>
            <person name="Hou X."/>
            <person name="Wei L."/>
        </authorList>
    </citation>
    <scope>NUCLEOTIDE SEQUENCE</scope>
    <source>
        <strain evidence="3">G02</strain>
        <tissue evidence="3">Leaf</tissue>
    </source>
</reference>
<evidence type="ECO:0000256" key="1">
    <source>
        <dbReference type="ARBA" id="ARBA00022737"/>
    </source>
</evidence>
<gene>
    <name evidence="3" type="ORF">Sradi_2887200</name>
</gene>
<organism evidence="3">
    <name type="scientific">Sesamum radiatum</name>
    <name type="common">Black benniseed</name>
    <dbReference type="NCBI Taxonomy" id="300843"/>
    <lineage>
        <taxon>Eukaryota</taxon>
        <taxon>Viridiplantae</taxon>
        <taxon>Streptophyta</taxon>
        <taxon>Embryophyta</taxon>
        <taxon>Tracheophyta</taxon>
        <taxon>Spermatophyta</taxon>
        <taxon>Magnoliopsida</taxon>
        <taxon>eudicotyledons</taxon>
        <taxon>Gunneridae</taxon>
        <taxon>Pentapetalae</taxon>
        <taxon>asterids</taxon>
        <taxon>lamiids</taxon>
        <taxon>Lamiales</taxon>
        <taxon>Pedaliaceae</taxon>
        <taxon>Sesamum</taxon>
    </lineage>
</organism>
<reference evidence="3" key="2">
    <citation type="journal article" date="2024" name="Plant">
        <title>Genomic evolution and insights into agronomic trait innovations of Sesamum species.</title>
        <authorList>
            <person name="Miao H."/>
            <person name="Wang L."/>
            <person name="Qu L."/>
            <person name="Liu H."/>
            <person name="Sun Y."/>
            <person name="Le M."/>
            <person name="Wang Q."/>
            <person name="Wei S."/>
            <person name="Zheng Y."/>
            <person name="Lin W."/>
            <person name="Duan Y."/>
            <person name="Cao H."/>
            <person name="Xiong S."/>
            <person name="Wang X."/>
            <person name="Wei L."/>
            <person name="Li C."/>
            <person name="Ma Q."/>
            <person name="Ju M."/>
            <person name="Zhao R."/>
            <person name="Li G."/>
            <person name="Mu C."/>
            <person name="Tian Q."/>
            <person name="Mei H."/>
            <person name="Zhang T."/>
            <person name="Gao T."/>
            <person name="Zhang H."/>
        </authorList>
    </citation>
    <scope>NUCLEOTIDE SEQUENCE</scope>
    <source>
        <strain evidence="3">G02</strain>
    </source>
</reference>
<feature type="repeat" description="PPR" evidence="2">
    <location>
        <begin position="310"/>
        <end position="344"/>
    </location>
</feature>
<dbReference type="FunFam" id="1.25.40.10:FF:000285">
    <property type="entry name" value="Pentatricopeptide repeat-containing protein, chloroplastic"/>
    <property type="match status" value="1"/>
</dbReference>
<dbReference type="FunFam" id="1.25.40.10:FF:000073">
    <property type="entry name" value="Pentatricopeptide repeat-containing protein chloroplastic"/>
    <property type="match status" value="1"/>
</dbReference>
<evidence type="ECO:0000313" key="3">
    <source>
        <dbReference type="EMBL" id="KAL0384929.1"/>
    </source>
</evidence>
<dbReference type="InterPro" id="IPR011990">
    <property type="entry name" value="TPR-like_helical_dom_sf"/>
</dbReference>
<dbReference type="NCBIfam" id="TIGR00756">
    <property type="entry name" value="PPR"/>
    <property type="match status" value="5"/>
</dbReference>
<protein>
    <submittedName>
        <fullName evidence="3">Pentatricopeptide repeat-containing protein, mitochondrial</fullName>
    </submittedName>
</protein>
<dbReference type="Pfam" id="PF01535">
    <property type="entry name" value="PPR"/>
    <property type="match status" value="4"/>
</dbReference>
<dbReference type="InterPro" id="IPR046960">
    <property type="entry name" value="PPR_At4g14850-like_plant"/>
</dbReference>